<keyword evidence="10" id="KW-0539">Nucleus</keyword>
<evidence type="ECO:0000256" key="1">
    <source>
        <dbReference type="ARBA" id="ARBA00004567"/>
    </source>
</evidence>
<evidence type="ECO:0000313" key="13">
    <source>
        <dbReference type="EMBL" id="OMJ81227.1"/>
    </source>
</evidence>
<keyword evidence="3" id="KW-0813">Transport</keyword>
<evidence type="ECO:0000256" key="6">
    <source>
        <dbReference type="ARBA" id="ARBA00022816"/>
    </source>
</evidence>
<keyword evidence="9" id="KW-0906">Nuclear pore complex</keyword>
<evidence type="ECO:0000256" key="8">
    <source>
        <dbReference type="ARBA" id="ARBA00023010"/>
    </source>
</evidence>
<dbReference type="GO" id="GO:0005198">
    <property type="term" value="F:structural molecule activity"/>
    <property type="evidence" value="ECO:0007669"/>
    <property type="project" value="InterPro"/>
</dbReference>
<comment type="similarity">
    <text evidence="2">Belongs to the WD repeat SEC13 family.</text>
</comment>
<organism evidence="13 14">
    <name type="scientific">Stentor coeruleus</name>
    <dbReference type="NCBI Taxonomy" id="5963"/>
    <lineage>
        <taxon>Eukaryota</taxon>
        <taxon>Sar</taxon>
        <taxon>Alveolata</taxon>
        <taxon>Ciliophora</taxon>
        <taxon>Postciliodesmatophora</taxon>
        <taxon>Heterotrichea</taxon>
        <taxon>Heterotrichida</taxon>
        <taxon>Stentoridae</taxon>
        <taxon>Stentor</taxon>
    </lineage>
</organism>
<dbReference type="InterPro" id="IPR015943">
    <property type="entry name" value="WD40/YVTN_repeat-like_dom_sf"/>
</dbReference>
<dbReference type="PROSITE" id="PS50082">
    <property type="entry name" value="WD_REPEATS_2"/>
    <property type="match status" value="1"/>
</dbReference>
<evidence type="ECO:0000256" key="4">
    <source>
        <dbReference type="ARBA" id="ARBA00022574"/>
    </source>
</evidence>
<dbReference type="SUPFAM" id="SSF50978">
    <property type="entry name" value="WD40 repeat-like"/>
    <property type="match status" value="1"/>
</dbReference>
<evidence type="ECO:0000259" key="12">
    <source>
        <dbReference type="Pfam" id="PF12894"/>
    </source>
</evidence>
<dbReference type="SMART" id="SM00320">
    <property type="entry name" value="WD40"/>
    <property type="match status" value="6"/>
</dbReference>
<keyword evidence="7" id="KW-0653">Protein transport</keyword>
<dbReference type="InterPro" id="IPR037363">
    <property type="entry name" value="Sec13/Seh1_fam"/>
</dbReference>
<sequence>MAVVDTKHEGMITDSKYDYYGRRLAICSSDGHVKIIENDASVSSTLSYHQGSVQCVNWSHPKYGPLLASGGSDHRVVIWKETTAHKWGVVYEYIGHTGPITCLSWSPYQYGLQLLIGSIDGCVSLLRFQEHEIWQCKTFYTHCNGVLACNWAPVYEGLLDIVNQVPRFVTSGADYDIKIWEENSDGDFDCQTLSKHKGWVRGLVWGRELFSASDDGIVLMWKFEGSWKAVEIFNVKQIVWALDWNEMGQYVAVCCGDNVTRVIKEGQDGMWKVLYEVMDNGQVVENN</sequence>
<keyword evidence="5" id="KW-0677">Repeat</keyword>
<dbReference type="AlphaFoldDB" id="A0A1R2BX79"/>
<evidence type="ECO:0000256" key="3">
    <source>
        <dbReference type="ARBA" id="ARBA00022448"/>
    </source>
</evidence>
<dbReference type="Pfam" id="PF00400">
    <property type="entry name" value="WD40"/>
    <property type="match status" value="3"/>
</dbReference>
<dbReference type="GO" id="GO:0030127">
    <property type="term" value="C:COPII vesicle coat"/>
    <property type="evidence" value="ECO:0007669"/>
    <property type="project" value="TreeGrafter"/>
</dbReference>
<keyword evidence="6" id="KW-0509">mRNA transport</keyword>
<evidence type="ECO:0000256" key="5">
    <source>
        <dbReference type="ARBA" id="ARBA00022737"/>
    </source>
</evidence>
<keyword evidence="8" id="KW-0811">Translocation</keyword>
<protein>
    <recommendedName>
        <fullName evidence="12">Anaphase-promoting complex subunit 4-like WD40 domain-containing protein</fullName>
    </recommendedName>
</protein>
<keyword evidence="4 11" id="KW-0853">WD repeat</keyword>
<evidence type="ECO:0000256" key="7">
    <source>
        <dbReference type="ARBA" id="ARBA00022927"/>
    </source>
</evidence>
<dbReference type="EMBL" id="MPUH01000388">
    <property type="protein sequence ID" value="OMJ81227.1"/>
    <property type="molecule type" value="Genomic_DNA"/>
</dbReference>
<comment type="caution">
    <text evidence="13">The sequence shown here is derived from an EMBL/GenBank/DDBJ whole genome shotgun (WGS) entry which is preliminary data.</text>
</comment>
<dbReference type="PANTHER" id="PTHR11024">
    <property type="entry name" value="NUCLEAR PORE COMPLEX PROTEIN SEC13 / SEH1 FAMILY MEMBER"/>
    <property type="match status" value="1"/>
</dbReference>
<gene>
    <name evidence="13" type="ORF">SteCoe_18344</name>
</gene>
<evidence type="ECO:0000256" key="9">
    <source>
        <dbReference type="ARBA" id="ARBA00023132"/>
    </source>
</evidence>
<evidence type="ECO:0000256" key="10">
    <source>
        <dbReference type="ARBA" id="ARBA00023242"/>
    </source>
</evidence>
<dbReference type="GO" id="GO:0051028">
    <property type="term" value="P:mRNA transport"/>
    <property type="evidence" value="ECO:0007669"/>
    <property type="project" value="UniProtKB-KW"/>
</dbReference>
<dbReference type="Proteomes" id="UP000187209">
    <property type="component" value="Unassembled WGS sequence"/>
</dbReference>
<dbReference type="PANTHER" id="PTHR11024:SF2">
    <property type="entry name" value="PROTEIN SEC13 HOMOLOG"/>
    <property type="match status" value="1"/>
</dbReference>
<feature type="repeat" description="WD" evidence="11">
    <location>
        <begin position="46"/>
        <end position="80"/>
    </location>
</feature>
<dbReference type="OrthoDB" id="364224at2759"/>
<dbReference type="PROSITE" id="PS50294">
    <property type="entry name" value="WD_REPEATS_REGION"/>
    <property type="match status" value="1"/>
</dbReference>
<comment type="subcellular location">
    <subcellularLocation>
        <location evidence="1">Nucleus</location>
        <location evidence="1">Nuclear pore complex</location>
    </subcellularLocation>
</comment>
<evidence type="ECO:0000256" key="2">
    <source>
        <dbReference type="ARBA" id="ARBA00010102"/>
    </source>
</evidence>
<proteinExistence type="inferred from homology"/>
<dbReference type="InterPro" id="IPR036322">
    <property type="entry name" value="WD40_repeat_dom_sf"/>
</dbReference>
<dbReference type="Gene3D" id="2.130.10.10">
    <property type="entry name" value="YVTN repeat-like/Quinoprotein amine dehydrogenase"/>
    <property type="match status" value="1"/>
</dbReference>
<dbReference type="GO" id="GO:0090114">
    <property type="term" value="P:COPII-coated vesicle budding"/>
    <property type="evidence" value="ECO:0007669"/>
    <property type="project" value="TreeGrafter"/>
</dbReference>
<keyword evidence="14" id="KW-1185">Reference proteome</keyword>
<evidence type="ECO:0000256" key="11">
    <source>
        <dbReference type="PROSITE-ProRule" id="PRU00221"/>
    </source>
</evidence>
<feature type="domain" description="Anaphase-promoting complex subunit 4-like WD40" evidence="12">
    <location>
        <begin position="6"/>
        <end position="59"/>
    </location>
</feature>
<reference evidence="13 14" key="1">
    <citation type="submission" date="2016-11" db="EMBL/GenBank/DDBJ databases">
        <title>The macronuclear genome of Stentor coeruleus: a giant cell with tiny introns.</title>
        <authorList>
            <person name="Slabodnick M."/>
            <person name="Ruby J.G."/>
            <person name="Reiff S.B."/>
            <person name="Swart E.C."/>
            <person name="Gosai S."/>
            <person name="Prabakaran S."/>
            <person name="Witkowska E."/>
            <person name="Larue G.E."/>
            <person name="Fisher S."/>
            <person name="Freeman R.M."/>
            <person name="Gunawardena J."/>
            <person name="Chu W."/>
            <person name="Stover N.A."/>
            <person name="Gregory B.D."/>
            <person name="Nowacki M."/>
            <person name="Derisi J."/>
            <person name="Roy S.W."/>
            <person name="Marshall W.F."/>
            <person name="Sood P."/>
        </authorList>
    </citation>
    <scope>NUCLEOTIDE SEQUENCE [LARGE SCALE GENOMIC DNA]</scope>
    <source>
        <strain evidence="13">WM001</strain>
    </source>
</reference>
<dbReference type="InterPro" id="IPR001680">
    <property type="entry name" value="WD40_rpt"/>
</dbReference>
<dbReference type="GO" id="GO:0006606">
    <property type="term" value="P:protein import into nucleus"/>
    <property type="evidence" value="ECO:0007669"/>
    <property type="project" value="TreeGrafter"/>
</dbReference>
<dbReference type="Pfam" id="PF12894">
    <property type="entry name" value="ANAPC4_WD40"/>
    <property type="match status" value="1"/>
</dbReference>
<name>A0A1R2BX79_9CILI</name>
<accession>A0A1R2BX79</accession>
<dbReference type="GO" id="GO:0031080">
    <property type="term" value="C:nuclear pore outer ring"/>
    <property type="evidence" value="ECO:0007669"/>
    <property type="project" value="TreeGrafter"/>
</dbReference>
<evidence type="ECO:0000313" key="14">
    <source>
        <dbReference type="Proteomes" id="UP000187209"/>
    </source>
</evidence>
<dbReference type="InterPro" id="IPR024977">
    <property type="entry name" value="Apc4-like_WD40_dom"/>
</dbReference>